<keyword evidence="4 6" id="KW-0238">DNA-binding</keyword>
<dbReference type="InterPro" id="IPR013325">
    <property type="entry name" value="RNA_pol_sigma_r2"/>
</dbReference>
<dbReference type="Gene3D" id="1.10.10.10">
    <property type="entry name" value="Winged helix-like DNA-binding domain superfamily/Winged helix DNA-binding domain"/>
    <property type="match status" value="1"/>
</dbReference>
<dbReference type="GO" id="GO:0006352">
    <property type="term" value="P:DNA-templated transcription initiation"/>
    <property type="evidence" value="ECO:0007669"/>
    <property type="project" value="InterPro"/>
</dbReference>
<dbReference type="Proteomes" id="UP000179233">
    <property type="component" value="Unassembled WGS sequence"/>
</dbReference>
<dbReference type="PANTHER" id="PTHR43133:SF51">
    <property type="entry name" value="RNA POLYMERASE SIGMA FACTOR"/>
    <property type="match status" value="1"/>
</dbReference>
<dbReference type="SUPFAM" id="SSF88946">
    <property type="entry name" value="Sigma2 domain of RNA polymerase sigma factors"/>
    <property type="match status" value="1"/>
</dbReference>
<dbReference type="GO" id="GO:0016987">
    <property type="term" value="F:sigma factor activity"/>
    <property type="evidence" value="ECO:0007669"/>
    <property type="project" value="UniProtKB-KW"/>
</dbReference>
<dbReference type="Pfam" id="PF04542">
    <property type="entry name" value="Sigma70_r2"/>
    <property type="match status" value="1"/>
</dbReference>
<dbReference type="Pfam" id="PF08281">
    <property type="entry name" value="Sigma70_r4_2"/>
    <property type="match status" value="1"/>
</dbReference>
<feature type="domain" description="RNA polymerase sigma-70 region 2" evidence="7">
    <location>
        <begin position="26"/>
        <end position="92"/>
    </location>
</feature>
<dbReference type="Gene3D" id="1.10.1740.10">
    <property type="match status" value="1"/>
</dbReference>
<comment type="caution">
    <text evidence="9">The sequence shown here is derived from an EMBL/GenBank/DDBJ whole genome shotgun (WGS) entry which is preliminary data.</text>
</comment>
<dbReference type="InterPro" id="IPR013324">
    <property type="entry name" value="RNA_pol_sigma_r3/r4-like"/>
</dbReference>
<accession>A0A1G1VUG7</accession>
<evidence type="ECO:0000256" key="1">
    <source>
        <dbReference type="ARBA" id="ARBA00010641"/>
    </source>
</evidence>
<dbReference type="InterPro" id="IPR036388">
    <property type="entry name" value="WH-like_DNA-bd_sf"/>
</dbReference>
<evidence type="ECO:0000256" key="4">
    <source>
        <dbReference type="ARBA" id="ARBA00023125"/>
    </source>
</evidence>
<dbReference type="EMBL" id="MHCJ01000001">
    <property type="protein sequence ID" value="OGY19046.1"/>
    <property type="molecule type" value="Genomic_DNA"/>
</dbReference>
<dbReference type="InterPro" id="IPR000838">
    <property type="entry name" value="RNA_pol_sigma70_ECF_CS"/>
</dbReference>
<dbReference type="NCBIfam" id="TIGR02937">
    <property type="entry name" value="sigma70-ECF"/>
    <property type="match status" value="1"/>
</dbReference>
<dbReference type="InterPro" id="IPR013249">
    <property type="entry name" value="RNA_pol_sigma70_r4_t2"/>
</dbReference>
<comment type="similarity">
    <text evidence="1 6">Belongs to the sigma-70 factor family. ECF subfamily.</text>
</comment>
<evidence type="ECO:0000256" key="3">
    <source>
        <dbReference type="ARBA" id="ARBA00023082"/>
    </source>
</evidence>
<keyword evidence="5 6" id="KW-0804">Transcription</keyword>
<keyword evidence="2 6" id="KW-0805">Transcription regulation</keyword>
<dbReference type="InterPro" id="IPR014284">
    <property type="entry name" value="RNA_pol_sigma-70_dom"/>
</dbReference>
<evidence type="ECO:0000313" key="10">
    <source>
        <dbReference type="Proteomes" id="UP000179233"/>
    </source>
</evidence>
<name>A0A1G1VUG7_9BACT</name>
<dbReference type="GO" id="GO:0003677">
    <property type="term" value="F:DNA binding"/>
    <property type="evidence" value="ECO:0007669"/>
    <property type="project" value="UniProtKB-KW"/>
</dbReference>
<proteinExistence type="inferred from homology"/>
<evidence type="ECO:0000256" key="2">
    <source>
        <dbReference type="ARBA" id="ARBA00023015"/>
    </source>
</evidence>
<dbReference type="PROSITE" id="PS01063">
    <property type="entry name" value="SIGMA70_ECF"/>
    <property type="match status" value="1"/>
</dbReference>
<keyword evidence="3 6" id="KW-0731">Sigma factor</keyword>
<evidence type="ECO:0000256" key="6">
    <source>
        <dbReference type="RuleBase" id="RU000716"/>
    </source>
</evidence>
<dbReference type="InterPro" id="IPR007627">
    <property type="entry name" value="RNA_pol_sigma70_r2"/>
</dbReference>
<evidence type="ECO:0000256" key="5">
    <source>
        <dbReference type="ARBA" id="ARBA00023163"/>
    </source>
</evidence>
<dbReference type="PANTHER" id="PTHR43133">
    <property type="entry name" value="RNA POLYMERASE ECF-TYPE SIGMA FACTO"/>
    <property type="match status" value="1"/>
</dbReference>
<dbReference type="InterPro" id="IPR039425">
    <property type="entry name" value="RNA_pol_sigma-70-like"/>
</dbReference>
<reference evidence="9 10" key="1">
    <citation type="journal article" date="2016" name="Nat. Commun.">
        <title>Thousands of microbial genomes shed light on interconnected biogeochemical processes in an aquifer system.</title>
        <authorList>
            <person name="Anantharaman K."/>
            <person name="Brown C.T."/>
            <person name="Hug L.A."/>
            <person name="Sharon I."/>
            <person name="Castelle C.J."/>
            <person name="Probst A.J."/>
            <person name="Thomas B.C."/>
            <person name="Singh A."/>
            <person name="Wilkins M.J."/>
            <person name="Karaoz U."/>
            <person name="Brodie E.L."/>
            <person name="Williams K.H."/>
            <person name="Hubbard S.S."/>
            <person name="Banfield J.F."/>
        </authorList>
    </citation>
    <scope>NUCLEOTIDE SEQUENCE [LARGE SCALE GENOMIC DNA]</scope>
</reference>
<dbReference type="AlphaFoldDB" id="A0A1G1VUG7"/>
<evidence type="ECO:0000259" key="8">
    <source>
        <dbReference type="Pfam" id="PF08281"/>
    </source>
</evidence>
<evidence type="ECO:0000259" key="7">
    <source>
        <dbReference type="Pfam" id="PF04542"/>
    </source>
</evidence>
<protein>
    <recommendedName>
        <fullName evidence="6">RNA polymerase sigma factor</fullName>
    </recommendedName>
</protein>
<organism evidence="9 10">
    <name type="scientific">Candidatus Chisholmbacteria bacterium RIFCSPHIGHO2_01_FULL_52_32</name>
    <dbReference type="NCBI Taxonomy" id="1797591"/>
    <lineage>
        <taxon>Bacteria</taxon>
        <taxon>Candidatus Chisholmiibacteriota</taxon>
    </lineage>
</organism>
<dbReference type="SUPFAM" id="SSF88659">
    <property type="entry name" value="Sigma3 and sigma4 domains of RNA polymerase sigma factors"/>
    <property type="match status" value="1"/>
</dbReference>
<evidence type="ECO:0000313" key="9">
    <source>
        <dbReference type="EMBL" id="OGY19046.1"/>
    </source>
</evidence>
<sequence length="184" mass="21474">MDVEKQDERKLVRALLHGEVRALETFYRHYALRLGSFIRQRVVSAQDAEEILQDSLLSALDSFVLFSGKSSLFTWLCGIARHEISDYYRKRTIKSVVFSRLPFVEGFVSRALEPDAKLMRKEYEKRVRRALELILPHYREMLELKYMDGLTVAEIARRLGMSFKACESALVRARRAFSLAYEES</sequence>
<feature type="domain" description="RNA polymerase sigma factor 70 region 4 type 2" evidence="8">
    <location>
        <begin position="126"/>
        <end position="176"/>
    </location>
</feature>
<gene>
    <name evidence="9" type="ORF">A2786_05930</name>
</gene>